<gene>
    <name evidence="1" type="ORF">JCGZ_07834</name>
</gene>
<sequence length="307" mass="34844">MGDEGDDVVEPLPYQLSFKVHHLMCTELMKLVDRIGKLFPEIEAARPRCSFEIQALCVLNNTIEKAKQILRYCRESSKLYMVITGEAMVSRCQRMRNNFEQSLGQIQTMVPTPLASEISRIIDDLNAAIFMLDSSDKEAGKVMRELLQLGTSQSDSVEYSEIKTLQIAASRLHITSARAILIEKRSIRKLLDKVGDNDHPSKKKLLKYLLYLLKKYGNLIMEEQKENPTPQPEGSVGPMNSPNVNVRSLSGEAGFDIGHQQFEAQTDFQEFLDWSEVFDWSDVRSMSYASSRSSMSEIHCHDPYLGP</sequence>
<proteinExistence type="predicted"/>
<dbReference type="Proteomes" id="UP000027138">
    <property type="component" value="Unassembled WGS sequence"/>
</dbReference>
<keyword evidence="2" id="KW-1185">Reference proteome</keyword>
<dbReference type="OrthoDB" id="10064100at2759"/>
<dbReference type="AlphaFoldDB" id="A0A067KZF4"/>
<protein>
    <submittedName>
        <fullName evidence="1">Uncharacterized protein</fullName>
    </submittedName>
</protein>
<evidence type="ECO:0000313" key="2">
    <source>
        <dbReference type="Proteomes" id="UP000027138"/>
    </source>
</evidence>
<organism evidence="1 2">
    <name type="scientific">Jatropha curcas</name>
    <name type="common">Barbados nut</name>
    <dbReference type="NCBI Taxonomy" id="180498"/>
    <lineage>
        <taxon>Eukaryota</taxon>
        <taxon>Viridiplantae</taxon>
        <taxon>Streptophyta</taxon>
        <taxon>Embryophyta</taxon>
        <taxon>Tracheophyta</taxon>
        <taxon>Spermatophyta</taxon>
        <taxon>Magnoliopsida</taxon>
        <taxon>eudicotyledons</taxon>
        <taxon>Gunneridae</taxon>
        <taxon>Pentapetalae</taxon>
        <taxon>rosids</taxon>
        <taxon>fabids</taxon>
        <taxon>Malpighiales</taxon>
        <taxon>Euphorbiaceae</taxon>
        <taxon>Crotonoideae</taxon>
        <taxon>Jatropheae</taxon>
        <taxon>Jatropha</taxon>
    </lineage>
</organism>
<name>A0A067KZF4_JATCU</name>
<evidence type="ECO:0000313" key="1">
    <source>
        <dbReference type="EMBL" id="KDP37635.1"/>
    </source>
</evidence>
<accession>A0A067KZF4</accession>
<dbReference type="STRING" id="180498.A0A067KZF4"/>
<reference evidence="1 2" key="1">
    <citation type="journal article" date="2014" name="PLoS ONE">
        <title>Global Analysis of Gene Expression Profiles in Physic Nut (Jatropha curcas L.) Seedlings Exposed to Salt Stress.</title>
        <authorList>
            <person name="Zhang L."/>
            <person name="Zhang C."/>
            <person name="Wu P."/>
            <person name="Chen Y."/>
            <person name="Li M."/>
            <person name="Jiang H."/>
            <person name="Wu G."/>
        </authorList>
    </citation>
    <scope>NUCLEOTIDE SEQUENCE [LARGE SCALE GENOMIC DNA]</scope>
    <source>
        <strain evidence="2">cv. GZQX0401</strain>
        <tissue evidence="1">Young leaves</tissue>
    </source>
</reference>
<dbReference type="EMBL" id="KK914393">
    <property type="protein sequence ID" value="KDP37635.1"/>
    <property type="molecule type" value="Genomic_DNA"/>
</dbReference>